<dbReference type="PROSITE" id="PS50297">
    <property type="entry name" value="ANK_REP_REGION"/>
    <property type="match status" value="9"/>
</dbReference>
<feature type="repeat" description="ANK" evidence="3">
    <location>
        <begin position="162"/>
        <end position="195"/>
    </location>
</feature>
<dbReference type="Proteomes" id="UP000708148">
    <property type="component" value="Unassembled WGS sequence"/>
</dbReference>
<dbReference type="Pfam" id="PF13637">
    <property type="entry name" value="Ank_4"/>
    <property type="match status" value="1"/>
</dbReference>
<gene>
    <name evidence="4" type="ORF">OSTQU699_LOCUS159</name>
</gene>
<feature type="repeat" description="ANK" evidence="3">
    <location>
        <begin position="1"/>
        <end position="29"/>
    </location>
</feature>
<dbReference type="InterPro" id="IPR036770">
    <property type="entry name" value="Ankyrin_rpt-contain_sf"/>
</dbReference>
<reference evidence="4" key="1">
    <citation type="submission" date="2020-12" db="EMBL/GenBank/DDBJ databases">
        <authorList>
            <person name="Iha C."/>
        </authorList>
    </citation>
    <scope>NUCLEOTIDE SEQUENCE</scope>
</reference>
<feature type="repeat" description="ANK" evidence="3">
    <location>
        <begin position="330"/>
        <end position="362"/>
    </location>
</feature>
<feature type="repeat" description="ANK" evidence="3">
    <location>
        <begin position="463"/>
        <end position="495"/>
    </location>
</feature>
<dbReference type="InterPro" id="IPR002110">
    <property type="entry name" value="Ankyrin_rpt"/>
</dbReference>
<dbReference type="PANTHER" id="PTHR24126">
    <property type="entry name" value="ANKYRIN REPEAT, PH AND SEC7 DOMAIN CONTAINING PROTEIN SECG-RELATED"/>
    <property type="match status" value="1"/>
</dbReference>
<dbReference type="EMBL" id="CAJHUC010000253">
    <property type="protein sequence ID" value="CAD7694796.1"/>
    <property type="molecule type" value="Genomic_DNA"/>
</dbReference>
<feature type="repeat" description="ANK" evidence="3">
    <location>
        <begin position="129"/>
        <end position="161"/>
    </location>
</feature>
<comment type="caution">
    <text evidence="4">The sequence shown here is derived from an EMBL/GenBank/DDBJ whole genome shotgun (WGS) entry which is preliminary data.</text>
</comment>
<evidence type="ECO:0000256" key="1">
    <source>
        <dbReference type="ARBA" id="ARBA00022737"/>
    </source>
</evidence>
<feature type="repeat" description="ANK" evidence="3">
    <location>
        <begin position="30"/>
        <end position="62"/>
    </location>
</feature>
<feature type="repeat" description="ANK" evidence="3">
    <location>
        <begin position="396"/>
        <end position="428"/>
    </location>
</feature>
<evidence type="ECO:0000313" key="4">
    <source>
        <dbReference type="EMBL" id="CAD7694796.1"/>
    </source>
</evidence>
<proteinExistence type="predicted"/>
<keyword evidence="1" id="KW-0677">Repeat</keyword>
<evidence type="ECO:0000313" key="5">
    <source>
        <dbReference type="Proteomes" id="UP000708148"/>
    </source>
</evidence>
<accession>A0A8S1IJN4</accession>
<dbReference type="AlphaFoldDB" id="A0A8S1IJN4"/>
<evidence type="ECO:0000256" key="3">
    <source>
        <dbReference type="PROSITE-ProRule" id="PRU00023"/>
    </source>
</evidence>
<protein>
    <submittedName>
        <fullName evidence="4">Uncharacterized protein</fullName>
    </submittedName>
</protein>
<keyword evidence="5" id="KW-1185">Reference proteome</keyword>
<sequence length="608" mass="62784">MLLDAAADGDVDEVKQLLEDGADVNTTDDSGNTPLILGAISGSSEVVRVLLEAGTDINAQGEIEGTALRLAAPLGNATIVELLVVEGADTEIPDEDGITPLYAAVDAEELSVVKVLVEAADIEATVVNRGYTAVSYAAGFGNLETFDVLVARGADLKVMTLQGLGVLHLAALEPSNTPIMEVLLDKGMDINATTEEGQTAIDLSAWIGDKPNIEFLLSKGANPSLNGIPVCGCLDTNQGSVCPPENCQSKEDIDEIHDLLGIEDGIEHLIDAVAAGDEEAVVRLINDGANVEQTAAGGETPLILASTRGLEEIVTILLDAGADVNATDNIGLTPLWVASFFNHPAVVKLLIEADADIEAMANGGTSLHVAATAGGAEVIELLIGAGADPDVRTPRSQSTPIMFAAEGNHLEAVRALIDAGANVTIPTAEGLTALHMAATASGSEKIMNILLGEGIDVNARALEDTTPVIIAAYYGNRGAVLFLISKGADTQISTGGLFDVVCGCVAHIFDPRLRQCSAGACQTQDDIDEIEALLGGDAWRSPIPKPATAAIPALKLHPNAPFRTPPQRRQTPVSPCDWALCSDGGGGVLGGLQDGRLGALWTFSTTTG</sequence>
<dbReference type="PRINTS" id="PR01415">
    <property type="entry name" value="ANKYRIN"/>
</dbReference>
<dbReference type="Pfam" id="PF12796">
    <property type="entry name" value="Ank_2"/>
    <property type="match status" value="4"/>
</dbReference>
<evidence type="ECO:0000256" key="2">
    <source>
        <dbReference type="ARBA" id="ARBA00023043"/>
    </source>
</evidence>
<feature type="repeat" description="ANK" evidence="3">
    <location>
        <begin position="429"/>
        <end position="462"/>
    </location>
</feature>
<dbReference type="SMART" id="SM00248">
    <property type="entry name" value="ANK"/>
    <property type="match status" value="13"/>
</dbReference>
<keyword evidence="2 3" id="KW-0040">ANK repeat</keyword>
<feature type="repeat" description="ANK" evidence="3">
    <location>
        <begin position="297"/>
        <end position="329"/>
    </location>
</feature>
<name>A0A8S1IJN4_9CHLO</name>
<dbReference type="Gene3D" id="1.25.40.20">
    <property type="entry name" value="Ankyrin repeat-containing domain"/>
    <property type="match status" value="5"/>
</dbReference>
<dbReference type="PANTHER" id="PTHR24126:SF14">
    <property type="entry name" value="ANK_REP_REGION DOMAIN-CONTAINING PROTEIN"/>
    <property type="match status" value="1"/>
</dbReference>
<organism evidence="4 5">
    <name type="scientific">Ostreobium quekettii</name>
    <dbReference type="NCBI Taxonomy" id="121088"/>
    <lineage>
        <taxon>Eukaryota</taxon>
        <taxon>Viridiplantae</taxon>
        <taxon>Chlorophyta</taxon>
        <taxon>core chlorophytes</taxon>
        <taxon>Ulvophyceae</taxon>
        <taxon>TCBD clade</taxon>
        <taxon>Bryopsidales</taxon>
        <taxon>Ostreobineae</taxon>
        <taxon>Ostreobiaceae</taxon>
        <taxon>Ostreobium</taxon>
    </lineage>
</organism>
<dbReference type="OrthoDB" id="412869at2759"/>
<feature type="repeat" description="ANK" evidence="3">
    <location>
        <begin position="63"/>
        <end position="95"/>
    </location>
</feature>
<feature type="repeat" description="ANK" evidence="3">
    <location>
        <begin position="362"/>
        <end position="394"/>
    </location>
</feature>
<dbReference type="PROSITE" id="PS50088">
    <property type="entry name" value="ANK_REPEAT"/>
    <property type="match status" value="11"/>
</dbReference>
<dbReference type="SUPFAM" id="SSF48403">
    <property type="entry name" value="Ankyrin repeat"/>
    <property type="match status" value="2"/>
</dbReference>